<keyword evidence="6 8" id="KW-1133">Transmembrane helix</keyword>
<dbReference type="Gene3D" id="1.10.3720.10">
    <property type="entry name" value="MetI-like"/>
    <property type="match status" value="1"/>
</dbReference>
<feature type="transmembrane region" description="Helical" evidence="8">
    <location>
        <begin position="193"/>
        <end position="217"/>
    </location>
</feature>
<evidence type="ECO:0000313" key="11">
    <source>
        <dbReference type="Proteomes" id="UP000479756"/>
    </source>
</evidence>
<comment type="similarity">
    <text evidence="2">Belongs to the binding-protein-dependent transport system permease family. CysTW subfamily.</text>
</comment>
<dbReference type="GO" id="GO:0005886">
    <property type="term" value="C:plasma membrane"/>
    <property type="evidence" value="ECO:0007669"/>
    <property type="project" value="UniProtKB-SubCell"/>
</dbReference>
<feature type="transmembrane region" description="Helical" evidence="8">
    <location>
        <begin position="101"/>
        <end position="120"/>
    </location>
</feature>
<feature type="transmembrane region" description="Helical" evidence="8">
    <location>
        <begin position="12"/>
        <end position="34"/>
    </location>
</feature>
<evidence type="ECO:0000256" key="3">
    <source>
        <dbReference type="ARBA" id="ARBA00022448"/>
    </source>
</evidence>
<dbReference type="Pfam" id="PF00528">
    <property type="entry name" value="BPD_transp_1"/>
    <property type="match status" value="1"/>
</dbReference>
<evidence type="ECO:0000259" key="9">
    <source>
        <dbReference type="PROSITE" id="PS50928"/>
    </source>
</evidence>
<feature type="transmembrane region" description="Helical" evidence="8">
    <location>
        <begin position="69"/>
        <end position="89"/>
    </location>
</feature>
<dbReference type="PANTHER" id="PTHR43848:SF2">
    <property type="entry name" value="PUTRESCINE TRANSPORT SYSTEM PERMEASE PROTEIN POTI"/>
    <property type="match status" value="1"/>
</dbReference>
<name>A0A7C9TS07_9MICO</name>
<dbReference type="AlphaFoldDB" id="A0A7C9TS07"/>
<sequence>MRLPTALRRGLGVWLALGMAFLYVPLLLVVLNSFNTSRTFGFPPSGFTLQWWQRAAQSSGAMSALGTSVVAGLSATAIALLLGSMAAFAVQRYRFFGRSTISFLVVLPITLPGIVTGIALNATFTSLLGPLGVGLGIATVIIGHATFCIVIVFNNVQARLRRLGTSLEEASSDLGASGWQTFWYVTFPQVRGALVAGALLAFALSFDEIVVTTFTAGPAVQTLPLWIFGNLFRPNQAPVVNVVAAVLTVVAIIPVALAQRLSGDAVTSRV</sequence>
<comment type="caution">
    <text evidence="10">The sequence shown here is derived from an EMBL/GenBank/DDBJ whole genome shotgun (WGS) entry which is preliminary data.</text>
</comment>
<evidence type="ECO:0000256" key="1">
    <source>
        <dbReference type="ARBA" id="ARBA00004651"/>
    </source>
</evidence>
<evidence type="ECO:0000256" key="4">
    <source>
        <dbReference type="ARBA" id="ARBA00022475"/>
    </source>
</evidence>
<keyword evidence="3 8" id="KW-0813">Transport</keyword>
<dbReference type="EMBL" id="JAAGWZ010000003">
    <property type="protein sequence ID" value="NEM91840.1"/>
    <property type="molecule type" value="Genomic_DNA"/>
</dbReference>
<dbReference type="PROSITE" id="PS50928">
    <property type="entry name" value="ABC_TM1"/>
    <property type="match status" value="1"/>
</dbReference>
<evidence type="ECO:0000256" key="5">
    <source>
        <dbReference type="ARBA" id="ARBA00022692"/>
    </source>
</evidence>
<evidence type="ECO:0000256" key="6">
    <source>
        <dbReference type="ARBA" id="ARBA00022989"/>
    </source>
</evidence>
<comment type="subcellular location">
    <subcellularLocation>
        <location evidence="1 8">Cell membrane</location>
        <topology evidence="1 8">Multi-pass membrane protein</topology>
    </subcellularLocation>
</comment>
<proteinExistence type="inferred from homology"/>
<evidence type="ECO:0000313" key="10">
    <source>
        <dbReference type="EMBL" id="NEM91840.1"/>
    </source>
</evidence>
<feature type="transmembrane region" description="Helical" evidence="8">
    <location>
        <begin position="237"/>
        <end position="258"/>
    </location>
</feature>
<dbReference type="CDD" id="cd06261">
    <property type="entry name" value="TM_PBP2"/>
    <property type="match status" value="1"/>
</dbReference>
<protein>
    <submittedName>
        <fullName evidence="10">ABC transporter permease</fullName>
    </submittedName>
</protein>
<evidence type="ECO:0000256" key="2">
    <source>
        <dbReference type="ARBA" id="ARBA00007069"/>
    </source>
</evidence>
<dbReference type="InterPro" id="IPR000515">
    <property type="entry name" value="MetI-like"/>
</dbReference>
<accession>A0A7C9TS07</accession>
<keyword evidence="5 8" id="KW-0812">Transmembrane</keyword>
<reference evidence="10 11" key="1">
    <citation type="journal article" date="2014" name="Int. J. Syst. Evol. Microbiol.">
        <title>Description of Galbitalea soli gen. nov., sp. nov., and Frondihabitans sucicola sp. nov.</title>
        <authorList>
            <person name="Kim S.J."/>
            <person name="Lim J.M."/>
            <person name="Ahn J.H."/>
            <person name="Weon H.Y."/>
            <person name="Hamada M."/>
            <person name="Suzuki K."/>
            <person name="Ahn T.Y."/>
            <person name="Kwon S.W."/>
        </authorList>
    </citation>
    <scope>NUCLEOTIDE SEQUENCE [LARGE SCALE GENOMIC DNA]</scope>
    <source>
        <strain evidence="10 11">NBRC 108727</strain>
    </source>
</reference>
<organism evidence="10 11">
    <name type="scientific">Galbitalea soli</name>
    <dbReference type="NCBI Taxonomy" id="1268042"/>
    <lineage>
        <taxon>Bacteria</taxon>
        <taxon>Bacillati</taxon>
        <taxon>Actinomycetota</taxon>
        <taxon>Actinomycetes</taxon>
        <taxon>Micrococcales</taxon>
        <taxon>Microbacteriaceae</taxon>
        <taxon>Galbitalea</taxon>
    </lineage>
</organism>
<keyword evidence="7 8" id="KW-0472">Membrane</keyword>
<dbReference type="InterPro" id="IPR051789">
    <property type="entry name" value="Bact_Polyamine_Transport"/>
</dbReference>
<dbReference type="PANTHER" id="PTHR43848">
    <property type="entry name" value="PUTRESCINE TRANSPORT SYSTEM PERMEASE PROTEIN POTI"/>
    <property type="match status" value="1"/>
</dbReference>
<feature type="domain" description="ABC transmembrane type-1" evidence="9">
    <location>
        <begin position="65"/>
        <end position="258"/>
    </location>
</feature>
<dbReference type="InterPro" id="IPR035906">
    <property type="entry name" value="MetI-like_sf"/>
</dbReference>
<feature type="transmembrane region" description="Helical" evidence="8">
    <location>
        <begin position="132"/>
        <end position="153"/>
    </location>
</feature>
<dbReference type="GO" id="GO:0055085">
    <property type="term" value="P:transmembrane transport"/>
    <property type="evidence" value="ECO:0007669"/>
    <property type="project" value="InterPro"/>
</dbReference>
<dbReference type="Proteomes" id="UP000479756">
    <property type="component" value="Unassembled WGS sequence"/>
</dbReference>
<gene>
    <name evidence="10" type="ORF">G3T37_10780</name>
</gene>
<dbReference type="RefSeq" id="WP_163473903.1">
    <property type="nucleotide sequence ID" value="NZ_JAAGWZ010000003.1"/>
</dbReference>
<keyword evidence="4" id="KW-1003">Cell membrane</keyword>
<evidence type="ECO:0000256" key="8">
    <source>
        <dbReference type="RuleBase" id="RU363032"/>
    </source>
</evidence>
<dbReference type="SUPFAM" id="SSF161098">
    <property type="entry name" value="MetI-like"/>
    <property type="match status" value="1"/>
</dbReference>
<keyword evidence="11" id="KW-1185">Reference proteome</keyword>
<evidence type="ECO:0000256" key="7">
    <source>
        <dbReference type="ARBA" id="ARBA00023136"/>
    </source>
</evidence>